<dbReference type="GO" id="GO:0005524">
    <property type="term" value="F:ATP binding"/>
    <property type="evidence" value="ECO:0007669"/>
    <property type="project" value="UniProtKB-KW"/>
</dbReference>
<feature type="compositionally biased region" description="Basic and acidic residues" evidence="9">
    <location>
        <begin position="885"/>
        <end position="897"/>
    </location>
</feature>
<keyword evidence="3" id="KW-0813">Transport</keyword>
<feature type="transmembrane region" description="Helical" evidence="10">
    <location>
        <begin position="110"/>
        <end position="127"/>
    </location>
</feature>
<dbReference type="InterPro" id="IPR056280">
    <property type="entry name" value="AIPP2-like_SPOC"/>
</dbReference>
<feature type="transmembrane region" description="Helical" evidence="10">
    <location>
        <begin position="39"/>
        <end position="59"/>
    </location>
</feature>
<dbReference type="STRING" id="1088818.A0A2I0A2G2"/>
<dbReference type="AlphaFoldDB" id="A0A2I0A2G2"/>
<evidence type="ECO:0000313" key="13">
    <source>
        <dbReference type="Proteomes" id="UP000236161"/>
    </source>
</evidence>
<sequence length="897" mass="99974">MSSPSATASISDLAAAFFSENFFHQNISKMYMFEDKGGAIALMLAALVFLGTWPAVLMLLERRGRLPQHTYLDYSITNLLAAILIALTFGQIGDSKPDKPNFFTQLSQDNWPSVLFAMAGGVVLSLGNLSTQYAWAYVGLSVTEVITCSITVIDVTMDAENGNCFVSDPKSQKTKAGTAEYLIELENRRSIKVLGSNTFLGLGIVFFAGICFSLFSPAFNLATNDQWHVLKKGMPHLVVYTAFFYFSVSCFVLAVALNTSFLYRPILGLPRSSLKAYLNDWNGRQWALLAGLLCGFGNGLQFMGGQAAGYAAADAVQRKWTGKDRRLRSAMDEGFLVFFLFSAPMMDGIRYCMCTLLCEVPEGWRCEDCLRNAGAGVCSPSTMEEEIASARSSASGKQDMQSVKTSFRKNGDGKVKFITAEEVSILESGLKSSRKGISQIINRRSDSRNIEPQWKDQKNIKSTPVDSKEVDVPLMLLKKPVKFFIDISQSKHISKLKHSHEEKGRETSSQIRKKQQTDCKVDAIPYYSFSEFARPSEAACDFIADSLHDKGRPPNLQDNLLVIEEPSKASLATLEPRDSGTASFSIPQLSKLPSQEMSLPRKLIISPDEKLQHALEPCWRGSFELLGMVMVIHGGVHGYLSCQVSPKVYDISKQLPATLKFKALPRESVWPKIFSLDPPRRNDVALHFFCEEERHKEKYDNFVQRIHSCDYALQGFVADVELLVFSSSQLRSDSEKCGRKIYFCGVFRHVRRKRATFRQEKAISYCLSTPMHHNNDNSKLQVPLHDNSMVVDMEIDMAGGCHIGTVDIPVLKLDAPPGFSKPLRKAPMSFTLKKTDSNLLDTPPGFPLPIYKDQRKQHAGTLALLPQQKNSEHPTKHISASSAVDKQKEDAARKIHR</sequence>
<dbReference type="InterPro" id="IPR030189">
    <property type="entry name" value="UPS_plant"/>
</dbReference>
<feature type="transmembrane region" description="Helical" evidence="10">
    <location>
        <begin position="71"/>
        <end position="90"/>
    </location>
</feature>
<protein>
    <submittedName>
        <fullName evidence="12">Ureide permease 1</fullName>
    </submittedName>
</protein>
<keyword evidence="5" id="KW-0547">Nucleotide-binding</keyword>
<dbReference type="Pfam" id="PF07168">
    <property type="entry name" value="Ureide_permease"/>
    <property type="match status" value="2"/>
</dbReference>
<dbReference type="Proteomes" id="UP000236161">
    <property type="component" value="Unassembled WGS sequence"/>
</dbReference>
<dbReference type="EMBL" id="KZ452037">
    <property type="protein sequence ID" value="PKA49742.1"/>
    <property type="molecule type" value="Genomic_DNA"/>
</dbReference>
<evidence type="ECO:0000259" key="11">
    <source>
        <dbReference type="Pfam" id="PF23121"/>
    </source>
</evidence>
<evidence type="ECO:0000256" key="10">
    <source>
        <dbReference type="SAM" id="Phobius"/>
    </source>
</evidence>
<keyword evidence="6" id="KW-0067">ATP-binding</keyword>
<feature type="region of interest" description="Disordered" evidence="9">
    <location>
        <begin position="495"/>
        <end position="516"/>
    </location>
</feature>
<reference evidence="12 13" key="1">
    <citation type="journal article" date="2017" name="Nature">
        <title>The Apostasia genome and the evolution of orchids.</title>
        <authorList>
            <person name="Zhang G.Q."/>
            <person name="Liu K.W."/>
            <person name="Li Z."/>
            <person name="Lohaus R."/>
            <person name="Hsiao Y.Y."/>
            <person name="Niu S.C."/>
            <person name="Wang J.Y."/>
            <person name="Lin Y.C."/>
            <person name="Xu Q."/>
            <person name="Chen L.J."/>
            <person name="Yoshida K."/>
            <person name="Fujiwara S."/>
            <person name="Wang Z.W."/>
            <person name="Zhang Y.Q."/>
            <person name="Mitsuda N."/>
            <person name="Wang M."/>
            <person name="Liu G.H."/>
            <person name="Pecoraro L."/>
            <person name="Huang H.X."/>
            <person name="Xiao X.J."/>
            <person name="Lin M."/>
            <person name="Wu X.Y."/>
            <person name="Wu W.L."/>
            <person name="Chen Y.Y."/>
            <person name="Chang S.B."/>
            <person name="Sakamoto S."/>
            <person name="Ohme-Takagi M."/>
            <person name="Yagi M."/>
            <person name="Zeng S.J."/>
            <person name="Shen C.Y."/>
            <person name="Yeh C.M."/>
            <person name="Luo Y.B."/>
            <person name="Tsai W.C."/>
            <person name="Van de Peer Y."/>
            <person name="Liu Z.J."/>
        </authorList>
    </citation>
    <scope>NUCLEOTIDE SEQUENCE [LARGE SCALE GENOMIC DNA]</scope>
    <source>
        <strain evidence="13">cv. Shenzhen</strain>
        <tissue evidence="12">Stem</tissue>
    </source>
</reference>
<evidence type="ECO:0000256" key="4">
    <source>
        <dbReference type="ARBA" id="ARBA00022692"/>
    </source>
</evidence>
<keyword evidence="13" id="KW-1185">Reference proteome</keyword>
<dbReference type="Pfam" id="PF23121">
    <property type="entry name" value="SPOC_AIPP2"/>
    <property type="match status" value="1"/>
</dbReference>
<evidence type="ECO:0000256" key="3">
    <source>
        <dbReference type="ARBA" id="ARBA00022448"/>
    </source>
</evidence>
<keyword evidence="8 10" id="KW-0472">Membrane</keyword>
<dbReference type="PANTHER" id="PTHR31081">
    <property type="entry name" value="UREIDE PERMEASE 1-RELATED-RELATED"/>
    <property type="match status" value="1"/>
</dbReference>
<comment type="similarity">
    <text evidence="2">Belongs to the plant ureide permease (TC 2.A.7.19) family.</text>
</comment>
<keyword evidence="7 10" id="KW-1133">Transmembrane helix</keyword>
<dbReference type="GO" id="GO:0015505">
    <property type="term" value="F:uracil:monoatomic cation symporter activity"/>
    <property type="evidence" value="ECO:0007669"/>
    <property type="project" value="TreeGrafter"/>
</dbReference>
<feature type="region of interest" description="Disordered" evidence="9">
    <location>
        <begin position="865"/>
        <end position="897"/>
    </location>
</feature>
<feature type="transmembrane region" description="Helical" evidence="10">
    <location>
        <begin position="134"/>
        <end position="153"/>
    </location>
</feature>
<name>A0A2I0A2G2_9ASPA</name>
<comment type="subcellular location">
    <subcellularLocation>
        <location evidence="1">Membrane</location>
        <topology evidence="1">Multi-pass membrane protein</topology>
    </subcellularLocation>
</comment>
<evidence type="ECO:0000256" key="8">
    <source>
        <dbReference type="ARBA" id="ARBA00023136"/>
    </source>
</evidence>
<gene>
    <name evidence="12" type="primary">UPS1</name>
    <name evidence="12" type="ORF">AXF42_Ash004283</name>
</gene>
<evidence type="ECO:0000256" key="5">
    <source>
        <dbReference type="ARBA" id="ARBA00022741"/>
    </source>
</evidence>
<dbReference type="GO" id="GO:0016020">
    <property type="term" value="C:membrane"/>
    <property type="evidence" value="ECO:0007669"/>
    <property type="project" value="UniProtKB-SubCell"/>
</dbReference>
<dbReference type="GO" id="GO:0005274">
    <property type="term" value="F:allantoin:proton symporter activity"/>
    <property type="evidence" value="ECO:0007669"/>
    <property type="project" value="TreeGrafter"/>
</dbReference>
<feature type="transmembrane region" description="Helical" evidence="10">
    <location>
        <begin position="243"/>
        <end position="266"/>
    </location>
</feature>
<evidence type="ECO:0000313" key="12">
    <source>
        <dbReference type="EMBL" id="PKA49742.1"/>
    </source>
</evidence>
<feature type="transmembrane region" description="Helical" evidence="10">
    <location>
        <begin position="199"/>
        <end position="222"/>
    </location>
</feature>
<dbReference type="InterPro" id="IPR009834">
    <property type="entry name" value="Ureide_permease"/>
</dbReference>
<evidence type="ECO:0000256" key="7">
    <source>
        <dbReference type="ARBA" id="ARBA00022989"/>
    </source>
</evidence>
<evidence type="ECO:0000256" key="2">
    <source>
        <dbReference type="ARBA" id="ARBA00005931"/>
    </source>
</evidence>
<dbReference type="PANTHER" id="PTHR31081:SF5">
    <property type="entry name" value="UREIDE PERMEASE 1-RELATED"/>
    <property type="match status" value="1"/>
</dbReference>
<proteinExistence type="inferred from homology"/>
<feature type="domain" description="AIPP2-like SPOC-like" evidence="11">
    <location>
        <begin position="619"/>
        <end position="747"/>
    </location>
</feature>
<dbReference type="OrthoDB" id="1910534at2759"/>
<evidence type="ECO:0000256" key="6">
    <source>
        <dbReference type="ARBA" id="ARBA00022840"/>
    </source>
</evidence>
<accession>A0A2I0A2G2</accession>
<organism evidence="12 13">
    <name type="scientific">Apostasia shenzhenica</name>
    <dbReference type="NCBI Taxonomy" id="1088818"/>
    <lineage>
        <taxon>Eukaryota</taxon>
        <taxon>Viridiplantae</taxon>
        <taxon>Streptophyta</taxon>
        <taxon>Embryophyta</taxon>
        <taxon>Tracheophyta</taxon>
        <taxon>Spermatophyta</taxon>
        <taxon>Magnoliopsida</taxon>
        <taxon>Liliopsida</taxon>
        <taxon>Asparagales</taxon>
        <taxon>Orchidaceae</taxon>
        <taxon>Apostasioideae</taxon>
        <taxon>Apostasia</taxon>
    </lineage>
</organism>
<evidence type="ECO:0000256" key="1">
    <source>
        <dbReference type="ARBA" id="ARBA00004141"/>
    </source>
</evidence>
<keyword evidence="4 10" id="KW-0812">Transmembrane</keyword>
<evidence type="ECO:0000256" key="9">
    <source>
        <dbReference type="SAM" id="MobiDB-lite"/>
    </source>
</evidence>